<protein>
    <recommendedName>
        <fullName evidence="3">PX domain-containing protein</fullName>
    </recommendedName>
</protein>
<dbReference type="SUPFAM" id="SSF64268">
    <property type="entry name" value="PX domain"/>
    <property type="match status" value="1"/>
</dbReference>
<evidence type="ECO:0008006" key="3">
    <source>
        <dbReference type="Google" id="ProtNLM"/>
    </source>
</evidence>
<feature type="compositionally biased region" description="Polar residues" evidence="1">
    <location>
        <begin position="115"/>
        <end position="132"/>
    </location>
</feature>
<reference evidence="2" key="1">
    <citation type="submission" date="2013-12" db="EMBL/GenBank/DDBJ databases">
        <title>The Genome Sequence of Aphanomyces invadans NJM9701.</title>
        <authorList>
            <consortium name="The Broad Institute Genomics Platform"/>
            <person name="Russ C."/>
            <person name="Tyler B."/>
            <person name="van West P."/>
            <person name="Dieguez-Uribeondo J."/>
            <person name="Young S.K."/>
            <person name="Zeng Q."/>
            <person name="Gargeya S."/>
            <person name="Fitzgerald M."/>
            <person name="Abouelleil A."/>
            <person name="Alvarado L."/>
            <person name="Chapman S.B."/>
            <person name="Gainer-Dewar J."/>
            <person name="Goldberg J."/>
            <person name="Griggs A."/>
            <person name="Gujja S."/>
            <person name="Hansen M."/>
            <person name="Howarth C."/>
            <person name="Imamovic A."/>
            <person name="Ireland A."/>
            <person name="Larimer J."/>
            <person name="McCowan C."/>
            <person name="Murphy C."/>
            <person name="Pearson M."/>
            <person name="Poon T.W."/>
            <person name="Priest M."/>
            <person name="Roberts A."/>
            <person name="Saif S."/>
            <person name="Shea T."/>
            <person name="Sykes S."/>
            <person name="Wortman J."/>
            <person name="Nusbaum C."/>
            <person name="Birren B."/>
        </authorList>
    </citation>
    <scope>NUCLEOTIDE SEQUENCE [LARGE SCALE GENOMIC DNA]</scope>
    <source>
        <strain evidence="2">NJM9701</strain>
    </source>
</reference>
<dbReference type="STRING" id="157072.A0A024TL50"/>
<dbReference type="EMBL" id="KI913984">
    <property type="protein sequence ID" value="ETV94763.1"/>
    <property type="molecule type" value="Genomic_DNA"/>
</dbReference>
<feature type="region of interest" description="Disordered" evidence="1">
    <location>
        <begin position="112"/>
        <end position="132"/>
    </location>
</feature>
<dbReference type="AlphaFoldDB" id="A0A024TL50"/>
<name>A0A024TL50_9STRA</name>
<evidence type="ECO:0000256" key="1">
    <source>
        <dbReference type="SAM" id="MobiDB-lite"/>
    </source>
</evidence>
<feature type="region of interest" description="Disordered" evidence="1">
    <location>
        <begin position="17"/>
        <end position="44"/>
    </location>
</feature>
<proteinExistence type="predicted"/>
<dbReference type="OrthoDB" id="8062037at2759"/>
<sequence>MVTSVVSFMSVESTLHPTKQLDGSNSSIATASTASSESAAPTSLHDAFHRSISAPTERLPAPDRRFQRNVLHLRGSLDESTTNLHATCFDTSNEDDEWGWFEDIDDVHVIPPPTTKSNATEPSRPTQSVPTSPDIQALYTSDIVPQRHVMKSFPPLVDLYFEPPFASSGFSWLAHLSPRRPQAARLEIRSFRIVEDANGYDRHAEYCIQCWIGEAYHSVWKRFAAFKRFAYTLKMNGSRRTLRAWSDVLDRSSWFRSLDVTYLHQMCCHLETFAQVLLLEAHTPYDLARFLDAA</sequence>
<dbReference type="GeneID" id="20088770"/>
<dbReference type="eggNOG" id="ENOG502RHZN">
    <property type="taxonomic scope" value="Eukaryota"/>
</dbReference>
<gene>
    <name evidence="2" type="ORF">H310_11720</name>
</gene>
<dbReference type="GO" id="GO:0035091">
    <property type="term" value="F:phosphatidylinositol binding"/>
    <property type="evidence" value="ECO:0007669"/>
    <property type="project" value="InterPro"/>
</dbReference>
<feature type="compositionally biased region" description="Low complexity" evidence="1">
    <location>
        <begin position="24"/>
        <end position="43"/>
    </location>
</feature>
<dbReference type="VEuPathDB" id="FungiDB:H310_11720"/>
<dbReference type="RefSeq" id="XP_008876708.1">
    <property type="nucleotide sequence ID" value="XM_008878486.1"/>
</dbReference>
<dbReference type="InterPro" id="IPR036871">
    <property type="entry name" value="PX_dom_sf"/>
</dbReference>
<evidence type="ECO:0000313" key="2">
    <source>
        <dbReference type="EMBL" id="ETV94763.1"/>
    </source>
</evidence>
<accession>A0A024TL50</accession>
<dbReference type="Gene3D" id="3.30.1520.10">
    <property type="entry name" value="Phox-like domain"/>
    <property type="match status" value="1"/>
</dbReference>
<organism evidence="2">
    <name type="scientific">Aphanomyces invadans</name>
    <dbReference type="NCBI Taxonomy" id="157072"/>
    <lineage>
        <taxon>Eukaryota</taxon>
        <taxon>Sar</taxon>
        <taxon>Stramenopiles</taxon>
        <taxon>Oomycota</taxon>
        <taxon>Saprolegniomycetes</taxon>
        <taxon>Saprolegniales</taxon>
        <taxon>Verrucalvaceae</taxon>
        <taxon>Aphanomyces</taxon>
    </lineage>
</organism>